<sequence>MLMQKRASKLETDFRIREAADLVIEGLAFSSITSYMSKKYTISRRQARRIAVDAYKVIRTDIEESDLDRKEMTSKLVCLLENTMHLAMKEKQYSAVATNARVLMRLIRLE</sequence>
<dbReference type="eggNOG" id="ENOG5032H7Z">
    <property type="taxonomic scope" value="Bacteria"/>
</dbReference>
<gene>
    <name evidence="1" type="ordered locus">PMM0369</name>
</gene>
<dbReference type="KEGG" id="pmm:PMM0369"/>
<protein>
    <submittedName>
        <fullName evidence="1">Possible Ribosomal protein S14p/S29e</fullName>
    </submittedName>
</protein>
<reference evidence="1 2" key="1">
    <citation type="journal article" date="2003" name="Nature">
        <title>Genome divergence in two Prochlorococcus ecotypes reflects oceanic niche differentiation.</title>
        <authorList>
            <person name="Rocap G."/>
            <person name="Larimer F.W."/>
            <person name="Lamerdin J.E."/>
            <person name="Malfatti S."/>
            <person name="Chain P."/>
            <person name="Ahlgren N.A."/>
            <person name="Arellano A."/>
            <person name="Coleman M."/>
            <person name="Hauser L."/>
            <person name="Hess W.R."/>
            <person name="Johnson Z.I."/>
            <person name="Land M.L."/>
            <person name="Lindell D."/>
            <person name="Post A.F."/>
            <person name="Regala W."/>
            <person name="Shah M."/>
            <person name="Shaw S.L."/>
            <person name="Steglich C."/>
            <person name="Sullivan M.B."/>
            <person name="Ting C.S."/>
            <person name="Tolonen A."/>
            <person name="Webb E.A."/>
            <person name="Zinser E.R."/>
            <person name="Chisholm S.W."/>
        </authorList>
    </citation>
    <scope>NUCLEOTIDE SEQUENCE [LARGE SCALE GENOMIC DNA]</scope>
    <source>
        <strain evidence="2">CCMP1986 / NIES-2087 / MED4</strain>
    </source>
</reference>
<accession>Q7TUE3</accession>
<keyword evidence="1" id="KW-0687">Ribonucleoprotein</keyword>
<dbReference type="Proteomes" id="UP000001026">
    <property type="component" value="Chromosome"/>
</dbReference>
<evidence type="ECO:0000313" key="1">
    <source>
        <dbReference type="EMBL" id="CAE18828.1"/>
    </source>
</evidence>
<proteinExistence type="predicted"/>
<dbReference type="AlphaFoldDB" id="Q7TUE3"/>
<dbReference type="GO" id="GO:0005840">
    <property type="term" value="C:ribosome"/>
    <property type="evidence" value="ECO:0007669"/>
    <property type="project" value="UniProtKB-KW"/>
</dbReference>
<organism evidence="1 2">
    <name type="scientific">Prochlorococcus marinus subsp. pastoris (strain CCMP1986 / NIES-2087 / MED4)</name>
    <dbReference type="NCBI Taxonomy" id="59919"/>
    <lineage>
        <taxon>Bacteria</taxon>
        <taxon>Bacillati</taxon>
        <taxon>Cyanobacteriota</taxon>
        <taxon>Cyanophyceae</taxon>
        <taxon>Synechococcales</taxon>
        <taxon>Prochlorococcaceae</taxon>
        <taxon>Prochlorococcus</taxon>
    </lineage>
</organism>
<keyword evidence="1" id="KW-0689">Ribosomal protein</keyword>
<dbReference type="HOGENOM" id="CLU_165486_0_0_3"/>
<evidence type="ECO:0000313" key="2">
    <source>
        <dbReference type="Proteomes" id="UP000001026"/>
    </source>
</evidence>
<dbReference type="EMBL" id="BX548174">
    <property type="protein sequence ID" value="CAE18828.1"/>
    <property type="molecule type" value="Genomic_DNA"/>
</dbReference>
<name>Q7TUE3_PROMP</name>